<protein>
    <submittedName>
        <fullName evidence="1">Uncharacterized protein</fullName>
    </submittedName>
</protein>
<name>A0ACC1NGL0_9PEZI</name>
<evidence type="ECO:0000313" key="2">
    <source>
        <dbReference type="Proteomes" id="UP001143856"/>
    </source>
</evidence>
<accession>A0ACC1NGL0</accession>
<gene>
    <name evidence="1" type="ORF">NUW58_g7745</name>
</gene>
<proteinExistence type="predicted"/>
<keyword evidence="2" id="KW-1185">Reference proteome</keyword>
<dbReference type="EMBL" id="JAPDGR010002102">
    <property type="protein sequence ID" value="KAJ2977651.1"/>
    <property type="molecule type" value="Genomic_DNA"/>
</dbReference>
<organism evidence="1 2">
    <name type="scientific">Xylaria curta</name>
    <dbReference type="NCBI Taxonomy" id="42375"/>
    <lineage>
        <taxon>Eukaryota</taxon>
        <taxon>Fungi</taxon>
        <taxon>Dikarya</taxon>
        <taxon>Ascomycota</taxon>
        <taxon>Pezizomycotina</taxon>
        <taxon>Sordariomycetes</taxon>
        <taxon>Xylariomycetidae</taxon>
        <taxon>Xylariales</taxon>
        <taxon>Xylariaceae</taxon>
        <taxon>Xylaria</taxon>
    </lineage>
</organism>
<sequence>MYPALELSGAQILQFSGPRRSSLVLHSPIPNRVGCAMRDVVPQRLACTGHVPSHFELRSHTCTYLTAFLVRFCLCLWLCVYLPVCPSPIALGNQRKGNHPPVQALTLGLSSHSLDFLAADSHTTSIPTPLLFLDYYFSTLALNPVTAVQCISSSSAHFQFSSYTQPLSLPHTSSMFLEASGRTSADPFLTQAAARPVLTGC</sequence>
<dbReference type="Proteomes" id="UP001143856">
    <property type="component" value="Unassembled WGS sequence"/>
</dbReference>
<evidence type="ECO:0000313" key="1">
    <source>
        <dbReference type="EMBL" id="KAJ2977651.1"/>
    </source>
</evidence>
<reference evidence="1" key="1">
    <citation type="submission" date="2022-10" db="EMBL/GenBank/DDBJ databases">
        <title>Genome Sequence of Xylaria curta.</title>
        <authorList>
            <person name="Buettner E."/>
        </authorList>
    </citation>
    <scope>NUCLEOTIDE SEQUENCE</scope>
    <source>
        <strain evidence="1">Babe10</strain>
    </source>
</reference>
<comment type="caution">
    <text evidence="1">The sequence shown here is derived from an EMBL/GenBank/DDBJ whole genome shotgun (WGS) entry which is preliminary data.</text>
</comment>